<name>A0A3N6N1R8_9BURK</name>
<dbReference type="Pfam" id="PF11142">
    <property type="entry name" value="DUF2917"/>
    <property type="match status" value="1"/>
</dbReference>
<dbReference type="AlphaFoldDB" id="A0A3N6N1R8"/>
<dbReference type="InterPro" id="IPR021317">
    <property type="entry name" value="DUF2917"/>
</dbReference>
<protein>
    <submittedName>
        <fullName evidence="1">DUF2917 domain-containing protein</fullName>
    </submittedName>
</protein>
<accession>A0A3N6N1R8</accession>
<evidence type="ECO:0000313" key="2">
    <source>
        <dbReference type="Proteomes" id="UP000272778"/>
    </source>
</evidence>
<organism evidence="1 2">
    <name type="scientific">Paraburkholderia dinghuensis</name>
    <dbReference type="NCBI Taxonomy" id="2305225"/>
    <lineage>
        <taxon>Bacteria</taxon>
        <taxon>Pseudomonadati</taxon>
        <taxon>Pseudomonadota</taxon>
        <taxon>Betaproteobacteria</taxon>
        <taxon>Burkholderiales</taxon>
        <taxon>Burkholderiaceae</taxon>
        <taxon>Paraburkholderia</taxon>
    </lineage>
</organism>
<dbReference type="Proteomes" id="UP000272778">
    <property type="component" value="Unassembled WGS sequence"/>
</dbReference>
<reference evidence="1 2" key="1">
    <citation type="submission" date="2018-11" db="EMBL/GenBank/DDBJ databases">
        <title>Paraburkholderia sp. DHOA04, isolated from soil.</title>
        <authorList>
            <person name="Gao Z.-H."/>
            <person name="Qiu L.-H."/>
            <person name="Fu J.-C."/>
        </authorList>
    </citation>
    <scope>NUCLEOTIDE SEQUENCE [LARGE SCALE GENOMIC DNA]</scope>
    <source>
        <strain evidence="1 2">DHOA04</strain>
    </source>
</reference>
<gene>
    <name evidence="1" type="ORF">D1Y85_00505</name>
</gene>
<proteinExistence type="predicted"/>
<keyword evidence="2" id="KW-1185">Reference proteome</keyword>
<dbReference type="OrthoDB" id="8720906at2"/>
<dbReference type="EMBL" id="RQIS01000001">
    <property type="protein sequence ID" value="RQH10114.1"/>
    <property type="molecule type" value="Genomic_DNA"/>
</dbReference>
<comment type="caution">
    <text evidence="1">The sequence shown here is derived from an EMBL/GenBank/DDBJ whole genome shotgun (WGS) entry which is preliminary data.</text>
</comment>
<evidence type="ECO:0000313" key="1">
    <source>
        <dbReference type="EMBL" id="RQH10114.1"/>
    </source>
</evidence>
<sequence length="232" mass="25557">MRCVPFAWAVEGGSAPPVAGVLRRPRCDEGSVGAEKTVKQGSPERARCAAVRCRVAAFGRILRDAARLARRPVRTAYLVSARPETSRPRCTRHCRHPGRLEAAMNAVETTMNIARGTCRTWRATRGGWLGARAGLVWVTVEGDSEDYWLAPGEALPVARGERVRIGGWDEDVICAWHSLHAGEVVLQAPQAAQSQRQPWAALRVWLGRRASRLAHGSGRTRLGALRRMRAMR</sequence>